<feature type="region of interest" description="Disordered" evidence="1">
    <location>
        <begin position="431"/>
        <end position="450"/>
    </location>
</feature>
<feature type="region of interest" description="Disordered" evidence="1">
    <location>
        <begin position="473"/>
        <end position="508"/>
    </location>
</feature>
<evidence type="ECO:0000313" key="3">
    <source>
        <dbReference type="EMBL" id="VDK58199.1"/>
    </source>
</evidence>
<feature type="compositionally biased region" description="Acidic residues" evidence="1">
    <location>
        <begin position="434"/>
        <end position="449"/>
    </location>
</feature>
<feature type="region of interest" description="Disordered" evidence="1">
    <location>
        <begin position="225"/>
        <end position="248"/>
    </location>
</feature>
<name>A0A0M3K886_ANISI</name>
<feature type="signal peptide" evidence="2">
    <location>
        <begin position="1"/>
        <end position="17"/>
    </location>
</feature>
<feature type="compositionally biased region" description="Polar residues" evidence="1">
    <location>
        <begin position="295"/>
        <end position="308"/>
    </location>
</feature>
<feature type="compositionally biased region" description="Polar residues" evidence="1">
    <location>
        <begin position="476"/>
        <end position="487"/>
    </location>
</feature>
<feature type="chain" id="PRO_5043121309" evidence="2">
    <location>
        <begin position="18"/>
        <end position="508"/>
    </location>
</feature>
<organism evidence="5">
    <name type="scientific">Anisakis simplex</name>
    <name type="common">Herring worm</name>
    <dbReference type="NCBI Taxonomy" id="6269"/>
    <lineage>
        <taxon>Eukaryota</taxon>
        <taxon>Metazoa</taxon>
        <taxon>Ecdysozoa</taxon>
        <taxon>Nematoda</taxon>
        <taxon>Chromadorea</taxon>
        <taxon>Rhabditida</taxon>
        <taxon>Spirurina</taxon>
        <taxon>Ascaridomorpha</taxon>
        <taxon>Ascaridoidea</taxon>
        <taxon>Anisakidae</taxon>
        <taxon>Anisakis</taxon>
        <taxon>Anisakis simplex complex</taxon>
    </lineage>
</organism>
<sequence>MKVVLGLMFIFSSSVSGDYREQQARAIQLTKQRQNEQSISQFHRPSKAAPATSAVTVRSERLDVVRLNHLIQRIDKRWTPPSSNGSRELIGSNFQYRKTCANIYKARHNACEQLGFGIMCFNYCHEQGENLRFACQDASDAAYCKNAAVFDKFLVKYQRDSYKAKTFIHQMLSRCYATAICTNKNGLLNSTLIRNETPLMRMSPVNITTYISLVLPNDKAITNSSPSPSLVNKLSAAKTKSPSRTIRPSRNKVVLATTRPRNYTANPLRRTTTQKPKAVPYEIPKQANARHRQELQQQSSTTTNNVKASMNIPPKAVPIWQRLLKKYPKSSNSSTKAPANATPTQESVTAQSQPVIPEIPTSKRANPTSNRRFSASERQFSNSAREPVTLDPTTTSWHEVDQRGQVKERSEQGTTQELLSPHQIPQEFSTAELQGEEETENEPDTVADEEILRFSPEIIEALLLRPASRRAVADAKQSTKSASNCADQLNDRNIQRAPAKFEQQTVEK</sequence>
<accession>A0A0M3K886</accession>
<evidence type="ECO:0000256" key="1">
    <source>
        <dbReference type="SAM" id="MobiDB-lite"/>
    </source>
</evidence>
<protein>
    <submittedName>
        <fullName evidence="5">Chondroitin proteoglycan 4 domain-containing protein</fullName>
    </submittedName>
</protein>
<dbReference type="WBParaSite" id="ASIM_0001717701-mRNA-1">
    <property type="protein sequence ID" value="ASIM_0001717701-mRNA-1"/>
    <property type="gene ID" value="ASIM_0001717701"/>
</dbReference>
<keyword evidence="2" id="KW-0732">Signal</keyword>
<feature type="compositionally biased region" description="Basic and acidic residues" evidence="1">
    <location>
        <begin position="398"/>
        <end position="411"/>
    </location>
</feature>
<evidence type="ECO:0000313" key="4">
    <source>
        <dbReference type="Proteomes" id="UP000267096"/>
    </source>
</evidence>
<proteinExistence type="predicted"/>
<evidence type="ECO:0000256" key="2">
    <source>
        <dbReference type="SAM" id="SignalP"/>
    </source>
</evidence>
<dbReference type="EMBL" id="UYRR01033223">
    <property type="protein sequence ID" value="VDK58199.1"/>
    <property type="molecule type" value="Genomic_DNA"/>
</dbReference>
<feature type="region of interest" description="Disordered" evidence="1">
    <location>
        <begin position="328"/>
        <end position="426"/>
    </location>
</feature>
<feature type="compositionally biased region" description="Polar residues" evidence="1">
    <location>
        <begin position="329"/>
        <end position="354"/>
    </location>
</feature>
<reference evidence="5" key="1">
    <citation type="submission" date="2017-02" db="UniProtKB">
        <authorList>
            <consortium name="WormBaseParasite"/>
        </authorList>
    </citation>
    <scope>IDENTIFICATION</scope>
</reference>
<dbReference type="Proteomes" id="UP000267096">
    <property type="component" value="Unassembled WGS sequence"/>
</dbReference>
<evidence type="ECO:0000313" key="5">
    <source>
        <dbReference type="WBParaSite" id="ASIM_0001717701-mRNA-1"/>
    </source>
</evidence>
<keyword evidence="4" id="KW-1185">Reference proteome</keyword>
<dbReference type="AlphaFoldDB" id="A0A0M3K886"/>
<reference evidence="3 4" key="2">
    <citation type="submission" date="2018-11" db="EMBL/GenBank/DDBJ databases">
        <authorList>
            <consortium name="Pathogen Informatics"/>
        </authorList>
    </citation>
    <scope>NUCLEOTIDE SEQUENCE [LARGE SCALE GENOMIC DNA]</scope>
</reference>
<gene>
    <name evidence="3" type="ORF">ASIM_LOCUS16584</name>
</gene>
<feature type="compositionally biased region" description="Polar residues" evidence="1">
    <location>
        <begin position="363"/>
        <end position="384"/>
    </location>
</feature>
<dbReference type="OrthoDB" id="5803328at2759"/>
<feature type="region of interest" description="Disordered" evidence="1">
    <location>
        <begin position="287"/>
        <end position="313"/>
    </location>
</feature>